<feature type="domain" description="FHA" evidence="1">
    <location>
        <begin position="16"/>
        <end position="56"/>
    </location>
</feature>
<organism evidence="2 3">
    <name type="scientific">Podospora didyma</name>
    <dbReference type="NCBI Taxonomy" id="330526"/>
    <lineage>
        <taxon>Eukaryota</taxon>
        <taxon>Fungi</taxon>
        <taxon>Dikarya</taxon>
        <taxon>Ascomycota</taxon>
        <taxon>Pezizomycotina</taxon>
        <taxon>Sordariomycetes</taxon>
        <taxon>Sordariomycetidae</taxon>
        <taxon>Sordariales</taxon>
        <taxon>Podosporaceae</taxon>
        <taxon>Podospora</taxon>
    </lineage>
</organism>
<reference evidence="2" key="2">
    <citation type="submission" date="2023-06" db="EMBL/GenBank/DDBJ databases">
        <authorList>
            <consortium name="Lawrence Berkeley National Laboratory"/>
            <person name="Haridas S."/>
            <person name="Hensen N."/>
            <person name="Bonometti L."/>
            <person name="Westerberg I."/>
            <person name="Brannstrom I.O."/>
            <person name="Guillou S."/>
            <person name="Cros-Aarteil S."/>
            <person name="Calhoun S."/>
            <person name="Kuo A."/>
            <person name="Mondo S."/>
            <person name="Pangilinan J."/>
            <person name="Riley R."/>
            <person name="LaButti K."/>
            <person name="Andreopoulos B."/>
            <person name="Lipzen A."/>
            <person name="Chen C."/>
            <person name="Yanf M."/>
            <person name="Daum C."/>
            <person name="Ng V."/>
            <person name="Clum A."/>
            <person name="Steindorff A."/>
            <person name="Ohm R."/>
            <person name="Martin F."/>
            <person name="Silar P."/>
            <person name="Natvig D."/>
            <person name="Lalanne C."/>
            <person name="Gautier V."/>
            <person name="Ament-velasquez S.L."/>
            <person name="Kruys A."/>
            <person name="Hutchinson M.I."/>
            <person name="Powell A.J."/>
            <person name="Barry K."/>
            <person name="Miller A.N."/>
            <person name="Grigoriev I.V."/>
            <person name="Debuchy R."/>
            <person name="Gladieux P."/>
            <person name="Thoren M.H."/>
            <person name="Johannesson H."/>
        </authorList>
    </citation>
    <scope>NUCLEOTIDE SEQUENCE</scope>
    <source>
        <strain evidence="2">CBS 232.78</strain>
    </source>
</reference>
<sequence length="74" mass="8460">MEFYSVLFDQECMHCPVVYARDRQSFNGTYVNGQLVGKKPNISQARLLQHRDIVTIALHVTMLFSQALAARPSF</sequence>
<accession>A0AAE0KFI0</accession>
<dbReference type="InterPro" id="IPR000253">
    <property type="entry name" value="FHA_dom"/>
</dbReference>
<reference evidence="2" key="1">
    <citation type="journal article" date="2023" name="Mol. Phylogenet. Evol.">
        <title>Genome-scale phylogeny and comparative genomics of the fungal order Sordariales.</title>
        <authorList>
            <person name="Hensen N."/>
            <person name="Bonometti L."/>
            <person name="Westerberg I."/>
            <person name="Brannstrom I.O."/>
            <person name="Guillou S."/>
            <person name="Cros-Aarteil S."/>
            <person name="Calhoun S."/>
            <person name="Haridas S."/>
            <person name="Kuo A."/>
            <person name="Mondo S."/>
            <person name="Pangilinan J."/>
            <person name="Riley R."/>
            <person name="LaButti K."/>
            <person name="Andreopoulos B."/>
            <person name="Lipzen A."/>
            <person name="Chen C."/>
            <person name="Yan M."/>
            <person name="Daum C."/>
            <person name="Ng V."/>
            <person name="Clum A."/>
            <person name="Steindorff A."/>
            <person name="Ohm R.A."/>
            <person name="Martin F."/>
            <person name="Silar P."/>
            <person name="Natvig D.O."/>
            <person name="Lalanne C."/>
            <person name="Gautier V."/>
            <person name="Ament-Velasquez S.L."/>
            <person name="Kruys A."/>
            <person name="Hutchinson M.I."/>
            <person name="Powell A.J."/>
            <person name="Barry K."/>
            <person name="Miller A.N."/>
            <person name="Grigoriev I.V."/>
            <person name="Debuchy R."/>
            <person name="Gladieux P."/>
            <person name="Hiltunen Thoren M."/>
            <person name="Johannesson H."/>
        </authorList>
    </citation>
    <scope>NUCLEOTIDE SEQUENCE</scope>
    <source>
        <strain evidence="2">CBS 232.78</strain>
    </source>
</reference>
<proteinExistence type="predicted"/>
<dbReference type="EMBL" id="JAULSW010000007">
    <property type="protein sequence ID" value="KAK3375257.1"/>
    <property type="molecule type" value="Genomic_DNA"/>
</dbReference>
<gene>
    <name evidence="2" type="ORF">B0H63DRAFT_273340</name>
</gene>
<evidence type="ECO:0000313" key="3">
    <source>
        <dbReference type="Proteomes" id="UP001285441"/>
    </source>
</evidence>
<protein>
    <recommendedName>
        <fullName evidence="1">FHA domain-containing protein</fullName>
    </recommendedName>
</protein>
<name>A0AAE0KFI0_9PEZI</name>
<keyword evidence="3" id="KW-1185">Reference proteome</keyword>
<comment type="caution">
    <text evidence="2">The sequence shown here is derived from an EMBL/GenBank/DDBJ whole genome shotgun (WGS) entry which is preliminary data.</text>
</comment>
<dbReference type="AlphaFoldDB" id="A0AAE0KFI0"/>
<dbReference type="SUPFAM" id="SSF49879">
    <property type="entry name" value="SMAD/FHA domain"/>
    <property type="match status" value="1"/>
</dbReference>
<evidence type="ECO:0000259" key="1">
    <source>
        <dbReference type="Pfam" id="PF00498"/>
    </source>
</evidence>
<dbReference type="Pfam" id="PF00498">
    <property type="entry name" value="FHA"/>
    <property type="match status" value="1"/>
</dbReference>
<evidence type="ECO:0000313" key="2">
    <source>
        <dbReference type="EMBL" id="KAK3375257.1"/>
    </source>
</evidence>
<dbReference type="Proteomes" id="UP001285441">
    <property type="component" value="Unassembled WGS sequence"/>
</dbReference>
<dbReference type="Gene3D" id="2.60.200.20">
    <property type="match status" value="1"/>
</dbReference>
<dbReference type="InterPro" id="IPR008984">
    <property type="entry name" value="SMAD_FHA_dom_sf"/>
</dbReference>